<name>A0A101J5N9_9ACTN</name>
<organism evidence="1 2">
    <name type="scientific">Streptomyces regalis</name>
    <dbReference type="NCBI Taxonomy" id="68262"/>
    <lineage>
        <taxon>Bacteria</taxon>
        <taxon>Bacillati</taxon>
        <taxon>Actinomycetota</taxon>
        <taxon>Actinomycetes</taxon>
        <taxon>Kitasatosporales</taxon>
        <taxon>Streptomycetaceae</taxon>
        <taxon>Streptomyces</taxon>
    </lineage>
</organism>
<dbReference type="EMBL" id="LLZG01000420">
    <property type="protein sequence ID" value="KUL20688.1"/>
    <property type="molecule type" value="Genomic_DNA"/>
</dbReference>
<sequence>MLLAASLAQEQLDTRMLPMDKDFIFSRHLYVDARGDDADVDFQCSVGVRSLELKVVPWSMAVIAGRCGDVVNQICQ</sequence>
<protein>
    <submittedName>
        <fullName evidence="1">Uncharacterized protein</fullName>
    </submittedName>
</protein>
<reference evidence="2" key="1">
    <citation type="submission" date="2015-10" db="EMBL/GenBank/DDBJ databases">
        <authorList>
            <person name="Ju K.-S."/>
            <person name="Doroghazi J.R."/>
            <person name="Metcalf W.W."/>
        </authorList>
    </citation>
    <scope>NUCLEOTIDE SEQUENCE [LARGE SCALE GENOMIC DNA]</scope>
    <source>
        <strain evidence="2">NRRL 3151</strain>
    </source>
</reference>
<gene>
    <name evidence="1" type="ORF">ADL12_48365</name>
</gene>
<dbReference type="Proteomes" id="UP000053923">
    <property type="component" value="Unassembled WGS sequence"/>
</dbReference>
<accession>A0A101J5N9</accession>
<evidence type="ECO:0000313" key="1">
    <source>
        <dbReference type="EMBL" id="KUL20688.1"/>
    </source>
</evidence>
<evidence type="ECO:0000313" key="2">
    <source>
        <dbReference type="Proteomes" id="UP000053923"/>
    </source>
</evidence>
<keyword evidence="2" id="KW-1185">Reference proteome</keyword>
<comment type="caution">
    <text evidence="1">The sequence shown here is derived from an EMBL/GenBank/DDBJ whole genome shotgun (WGS) entry which is preliminary data.</text>
</comment>
<proteinExistence type="predicted"/>
<dbReference type="AlphaFoldDB" id="A0A101J5N9"/>